<proteinExistence type="predicted"/>
<dbReference type="AlphaFoldDB" id="A0A8T0DIA9"/>
<dbReference type="OrthoDB" id="10056424at2759"/>
<comment type="caution">
    <text evidence="1">The sequence shown here is derived from an EMBL/GenBank/DDBJ whole genome shotgun (WGS) entry which is preliminary data.</text>
</comment>
<evidence type="ECO:0000313" key="2">
    <source>
        <dbReference type="Proteomes" id="UP000699462"/>
    </source>
</evidence>
<evidence type="ECO:0000313" key="1">
    <source>
        <dbReference type="EMBL" id="KAF8566477.1"/>
    </source>
</evidence>
<dbReference type="EMBL" id="JTDF01005063">
    <property type="protein sequence ID" value="KAF8566477.1"/>
    <property type="molecule type" value="Genomic_DNA"/>
</dbReference>
<reference evidence="1 2" key="1">
    <citation type="submission" date="2019-07" db="EMBL/GenBank/DDBJ databases">
        <title>Annotation for the trematode Paragonimus westermani.</title>
        <authorList>
            <person name="Choi Y.-J."/>
        </authorList>
    </citation>
    <scope>NUCLEOTIDE SEQUENCE [LARGE SCALE GENOMIC DNA]</scope>
    <source>
        <strain evidence="1">180907_Pwestermani</strain>
    </source>
</reference>
<name>A0A8T0DIA9_9TREM</name>
<accession>A0A8T0DIA9</accession>
<sequence>MSLRNRSLRNKFILKATENFSVTVIKAMGCDALDQLDEEQAAKKSICPALLQHSLTLESPPDETNQLPRWVQRVCIASGSADAHITR</sequence>
<keyword evidence="2" id="KW-1185">Reference proteome</keyword>
<organism evidence="1 2">
    <name type="scientific">Paragonimus westermani</name>
    <dbReference type="NCBI Taxonomy" id="34504"/>
    <lineage>
        <taxon>Eukaryota</taxon>
        <taxon>Metazoa</taxon>
        <taxon>Spiralia</taxon>
        <taxon>Lophotrochozoa</taxon>
        <taxon>Platyhelminthes</taxon>
        <taxon>Trematoda</taxon>
        <taxon>Digenea</taxon>
        <taxon>Plagiorchiida</taxon>
        <taxon>Troglotremata</taxon>
        <taxon>Troglotrematidae</taxon>
        <taxon>Paragonimus</taxon>
    </lineage>
</organism>
<protein>
    <submittedName>
        <fullName evidence="1">Uncharacterized protein</fullName>
    </submittedName>
</protein>
<dbReference type="Proteomes" id="UP000699462">
    <property type="component" value="Unassembled WGS sequence"/>
</dbReference>
<gene>
    <name evidence="1" type="ORF">P879_04322</name>
</gene>